<name>A0ABP7VP40_9BACI</name>
<dbReference type="Gene3D" id="2.40.240.20">
    <property type="entry name" value="Hypothetical PUA domain-like, domain 1"/>
    <property type="match status" value="1"/>
</dbReference>
<dbReference type="SUPFAM" id="SSF88697">
    <property type="entry name" value="PUA domain-like"/>
    <property type="match status" value="1"/>
</dbReference>
<keyword evidence="2" id="KW-1185">Reference proteome</keyword>
<dbReference type="RefSeq" id="WP_344912086.1">
    <property type="nucleotide sequence ID" value="NZ_BAABDL010000085.1"/>
</dbReference>
<dbReference type="EMBL" id="BAABDL010000085">
    <property type="protein sequence ID" value="GAA4071498.1"/>
    <property type="molecule type" value="Genomic_DNA"/>
</dbReference>
<evidence type="ECO:0000313" key="1">
    <source>
        <dbReference type="EMBL" id="GAA4071498.1"/>
    </source>
</evidence>
<evidence type="ECO:0000313" key="2">
    <source>
        <dbReference type="Proteomes" id="UP001501734"/>
    </source>
</evidence>
<sequence>MSMPVMFEWTLVTEGKQERVPNQPNCFKLTLDGYHLFPIDQVIEIKRNHNKGHIGFGEIIEFTWRNQQTTCLYRLTSLQSVN</sequence>
<reference evidence="2" key="1">
    <citation type="journal article" date="2019" name="Int. J. Syst. Evol. Microbiol.">
        <title>The Global Catalogue of Microorganisms (GCM) 10K type strain sequencing project: providing services to taxonomists for standard genome sequencing and annotation.</title>
        <authorList>
            <consortium name="The Broad Institute Genomics Platform"/>
            <consortium name="The Broad Institute Genome Sequencing Center for Infectious Disease"/>
            <person name="Wu L."/>
            <person name="Ma J."/>
        </authorList>
    </citation>
    <scope>NUCLEOTIDE SEQUENCE [LARGE SCALE GENOMIC DNA]</scope>
    <source>
        <strain evidence="2">JCM 17250</strain>
    </source>
</reference>
<proteinExistence type="predicted"/>
<accession>A0ABP7VP40</accession>
<dbReference type="InterPro" id="IPR019699">
    <property type="entry name" value="DUF2584"/>
</dbReference>
<dbReference type="Pfam" id="PF10763">
    <property type="entry name" value="DUF2584"/>
    <property type="match status" value="1"/>
</dbReference>
<organism evidence="1 2">
    <name type="scientific">Amphibacillus indicireducens</name>
    <dbReference type="NCBI Taxonomy" id="1076330"/>
    <lineage>
        <taxon>Bacteria</taxon>
        <taxon>Bacillati</taxon>
        <taxon>Bacillota</taxon>
        <taxon>Bacilli</taxon>
        <taxon>Bacillales</taxon>
        <taxon>Bacillaceae</taxon>
        <taxon>Amphibacillus</taxon>
    </lineage>
</organism>
<comment type="caution">
    <text evidence="1">The sequence shown here is derived from an EMBL/GenBank/DDBJ whole genome shotgun (WGS) entry which is preliminary data.</text>
</comment>
<protein>
    <submittedName>
        <fullName evidence="1">DUF2584 family protein</fullName>
    </submittedName>
</protein>
<dbReference type="InterPro" id="IPR015947">
    <property type="entry name" value="PUA-like_sf"/>
</dbReference>
<dbReference type="Proteomes" id="UP001501734">
    <property type="component" value="Unassembled WGS sequence"/>
</dbReference>
<gene>
    <name evidence="1" type="ORF">GCM10022410_16430</name>
</gene>